<dbReference type="GO" id="GO:0005737">
    <property type="term" value="C:cytoplasm"/>
    <property type="evidence" value="ECO:0007669"/>
    <property type="project" value="TreeGrafter"/>
</dbReference>
<evidence type="ECO:0000313" key="15">
    <source>
        <dbReference type="Proteomes" id="UP000075635"/>
    </source>
</evidence>
<evidence type="ECO:0000256" key="4">
    <source>
        <dbReference type="ARBA" id="ARBA00022793"/>
    </source>
</evidence>
<dbReference type="InterPro" id="IPR036291">
    <property type="entry name" value="NAD(P)-bd_dom_sf"/>
</dbReference>
<evidence type="ECO:0000259" key="13">
    <source>
        <dbReference type="Pfam" id="PF01370"/>
    </source>
</evidence>
<evidence type="ECO:0000256" key="12">
    <source>
        <dbReference type="ARBA" id="ARBA00037859"/>
    </source>
</evidence>
<evidence type="ECO:0000256" key="1">
    <source>
        <dbReference type="ARBA" id="ARBA00001911"/>
    </source>
</evidence>
<sequence length="312" mass="34827">MSASKRILVTGGAGFLGSNLCARLLAEGHTVICVDSMVTGIEENLAPLVKNPRFQWHRCDVSEPFHFEVDQIYNMACAASPPKYRANPVHTLNTNVFGAINVLKLAEKLGARVLQASTSEIYGDALVHPQHEDYWGNVNPIGPRACYDESKRVAETYFWEYRQTRNVDTVIVRIFNTYGPNMARDDGRVISNFVVKALRGEALELYGGGHRTRSFCFVSDLIEGLVRVMNAKDLTGPVNLGNPAETTMKDLAELIIRKTGGRAQLTVGDAVIDDPQRRKPDISRALELLNWRPVVDLESGLDRTIDWFRPRV</sequence>
<keyword evidence="3" id="KW-0812">Transmembrane</keyword>
<dbReference type="GO" id="GO:0048040">
    <property type="term" value="F:UDP-glucuronate decarboxylase activity"/>
    <property type="evidence" value="ECO:0007669"/>
    <property type="project" value="TreeGrafter"/>
</dbReference>
<gene>
    <name evidence="14" type="ORF">BE17_47270</name>
</gene>
<dbReference type="Proteomes" id="UP000075635">
    <property type="component" value="Unassembled WGS sequence"/>
</dbReference>
<dbReference type="InterPro" id="IPR001509">
    <property type="entry name" value="Epimerase_deHydtase"/>
</dbReference>
<keyword evidence="10" id="KW-0325">Glycoprotein</keyword>
<dbReference type="AlphaFoldDB" id="A0A150RBS7"/>
<evidence type="ECO:0000256" key="11">
    <source>
        <dbReference type="ARBA" id="ARBA00023239"/>
    </source>
</evidence>
<keyword evidence="9" id="KW-0472">Membrane</keyword>
<protein>
    <submittedName>
        <fullName evidence="14">NAD-dependent dehydratase</fullName>
    </submittedName>
</protein>
<dbReference type="GO" id="GO:0042732">
    <property type="term" value="P:D-xylose metabolic process"/>
    <property type="evidence" value="ECO:0007669"/>
    <property type="project" value="InterPro"/>
</dbReference>
<dbReference type="FunFam" id="3.40.50.720:FF:000065">
    <property type="entry name" value="UDP-glucuronic acid decarboxylase 1"/>
    <property type="match status" value="1"/>
</dbReference>
<dbReference type="SUPFAM" id="SSF51735">
    <property type="entry name" value="NAD(P)-binding Rossmann-fold domains"/>
    <property type="match status" value="1"/>
</dbReference>
<name>A0A150RBS7_SORCE</name>
<dbReference type="PANTHER" id="PTHR43078:SF6">
    <property type="entry name" value="UDP-GLUCURONIC ACID DECARBOXYLASE 1"/>
    <property type="match status" value="1"/>
</dbReference>
<dbReference type="Pfam" id="PF01370">
    <property type="entry name" value="Epimerase"/>
    <property type="match status" value="1"/>
</dbReference>
<evidence type="ECO:0000256" key="3">
    <source>
        <dbReference type="ARBA" id="ARBA00022692"/>
    </source>
</evidence>
<evidence type="ECO:0000256" key="9">
    <source>
        <dbReference type="ARBA" id="ARBA00023136"/>
    </source>
</evidence>
<comment type="caution">
    <text evidence="14">The sequence shown here is derived from an EMBL/GenBank/DDBJ whole genome shotgun (WGS) entry which is preliminary data.</text>
</comment>
<dbReference type="GO" id="GO:0070403">
    <property type="term" value="F:NAD+ binding"/>
    <property type="evidence" value="ECO:0007669"/>
    <property type="project" value="InterPro"/>
</dbReference>
<keyword evidence="8" id="KW-0333">Golgi apparatus</keyword>
<evidence type="ECO:0000256" key="10">
    <source>
        <dbReference type="ARBA" id="ARBA00023180"/>
    </source>
</evidence>
<keyword evidence="6" id="KW-1133">Transmembrane helix</keyword>
<keyword evidence="4" id="KW-0210">Decarboxylase</keyword>
<proteinExistence type="predicted"/>
<accession>A0A150RBS7</accession>
<comment type="subcellular location">
    <subcellularLocation>
        <location evidence="2">Golgi apparatus membrane</location>
        <topology evidence="2">Single-pass type II membrane protein</topology>
    </subcellularLocation>
    <subcellularLocation>
        <location evidence="12">Golgi apparatus</location>
        <location evidence="12">Golgi stack membrane</location>
    </subcellularLocation>
</comment>
<dbReference type="CDD" id="cd05230">
    <property type="entry name" value="UGD_SDR_e"/>
    <property type="match status" value="1"/>
</dbReference>
<evidence type="ECO:0000256" key="7">
    <source>
        <dbReference type="ARBA" id="ARBA00023027"/>
    </source>
</evidence>
<dbReference type="PANTHER" id="PTHR43078">
    <property type="entry name" value="UDP-GLUCURONIC ACID DECARBOXYLASE-RELATED"/>
    <property type="match status" value="1"/>
</dbReference>
<keyword evidence="5" id="KW-0735">Signal-anchor</keyword>
<keyword evidence="7" id="KW-0520">NAD</keyword>
<keyword evidence="11" id="KW-0456">Lyase</keyword>
<evidence type="ECO:0000256" key="8">
    <source>
        <dbReference type="ARBA" id="ARBA00023034"/>
    </source>
</evidence>
<evidence type="ECO:0000256" key="6">
    <source>
        <dbReference type="ARBA" id="ARBA00022989"/>
    </source>
</evidence>
<dbReference type="Gene3D" id="3.40.50.720">
    <property type="entry name" value="NAD(P)-binding Rossmann-like Domain"/>
    <property type="match status" value="1"/>
</dbReference>
<dbReference type="UniPathway" id="UPA00796">
    <property type="reaction ID" value="UER00771"/>
</dbReference>
<dbReference type="GO" id="GO:0033320">
    <property type="term" value="P:UDP-D-xylose biosynthetic process"/>
    <property type="evidence" value="ECO:0007669"/>
    <property type="project" value="UniProtKB-UniPathway"/>
</dbReference>
<dbReference type="EMBL" id="JEMB01002904">
    <property type="protein sequence ID" value="KYF77396.1"/>
    <property type="molecule type" value="Genomic_DNA"/>
</dbReference>
<reference evidence="14 15" key="1">
    <citation type="submission" date="2014-02" db="EMBL/GenBank/DDBJ databases">
        <title>The small core and large imbalanced accessory genome model reveals a collaborative survival strategy of Sorangium cellulosum strains in nature.</title>
        <authorList>
            <person name="Han K."/>
            <person name="Peng R."/>
            <person name="Blom J."/>
            <person name="Li Y.-Z."/>
        </authorList>
    </citation>
    <scope>NUCLEOTIDE SEQUENCE [LARGE SCALE GENOMIC DNA]</scope>
    <source>
        <strain evidence="14 15">So0011-07</strain>
    </source>
</reference>
<comment type="cofactor">
    <cofactor evidence="1">
        <name>NAD(+)</name>
        <dbReference type="ChEBI" id="CHEBI:57540"/>
    </cofactor>
</comment>
<organism evidence="14 15">
    <name type="scientific">Sorangium cellulosum</name>
    <name type="common">Polyangium cellulosum</name>
    <dbReference type="NCBI Taxonomy" id="56"/>
    <lineage>
        <taxon>Bacteria</taxon>
        <taxon>Pseudomonadati</taxon>
        <taxon>Myxococcota</taxon>
        <taxon>Polyangia</taxon>
        <taxon>Polyangiales</taxon>
        <taxon>Polyangiaceae</taxon>
        <taxon>Sorangium</taxon>
    </lineage>
</organism>
<feature type="domain" description="NAD-dependent epimerase/dehydratase" evidence="13">
    <location>
        <begin position="7"/>
        <end position="240"/>
    </location>
</feature>
<dbReference type="InterPro" id="IPR044516">
    <property type="entry name" value="UXS-like"/>
</dbReference>
<evidence type="ECO:0000256" key="2">
    <source>
        <dbReference type="ARBA" id="ARBA00004323"/>
    </source>
</evidence>
<evidence type="ECO:0000313" key="14">
    <source>
        <dbReference type="EMBL" id="KYF77396.1"/>
    </source>
</evidence>
<evidence type="ECO:0000256" key="5">
    <source>
        <dbReference type="ARBA" id="ARBA00022968"/>
    </source>
</evidence>